<protein>
    <submittedName>
        <fullName evidence="1">Uncharacterized protein</fullName>
    </submittedName>
</protein>
<accession>A0A285VK58</accession>
<dbReference type="AlphaFoldDB" id="A0A285VK58"/>
<organism evidence="1 2">
    <name type="scientific">Ornithinimicrobium cerasi</name>
    <dbReference type="NCBI Taxonomy" id="2248773"/>
    <lineage>
        <taxon>Bacteria</taxon>
        <taxon>Bacillati</taxon>
        <taxon>Actinomycetota</taxon>
        <taxon>Actinomycetes</taxon>
        <taxon>Micrococcales</taxon>
        <taxon>Ornithinimicrobiaceae</taxon>
        <taxon>Ornithinimicrobium</taxon>
    </lineage>
</organism>
<reference evidence="2" key="1">
    <citation type="submission" date="2017-08" db="EMBL/GenBank/DDBJ databases">
        <authorList>
            <person name="Varghese N."/>
            <person name="Submissions S."/>
        </authorList>
    </citation>
    <scope>NUCLEOTIDE SEQUENCE [LARGE SCALE GENOMIC DNA]</scope>
    <source>
        <strain evidence="2">USBA17B2</strain>
    </source>
</reference>
<gene>
    <name evidence="1" type="ORF">SAMN05421879_103153</name>
</gene>
<evidence type="ECO:0000313" key="2">
    <source>
        <dbReference type="Proteomes" id="UP000219688"/>
    </source>
</evidence>
<dbReference type="InterPro" id="IPR043758">
    <property type="entry name" value="DUF5703"/>
</dbReference>
<sequence>MLSVTMVEYEFRELTFHRDSDRSTVRRALTEHAEYGSWELVRVRLFWGGVRKVVLRRKIIRVQRTA</sequence>
<proteinExistence type="predicted"/>
<dbReference type="Proteomes" id="UP000219688">
    <property type="component" value="Unassembled WGS sequence"/>
</dbReference>
<dbReference type="EMBL" id="OBQK01000003">
    <property type="protein sequence ID" value="SOC54470.1"/>
    <property type="molecule type" value="Genomic_DNA"/>
</dbReference>
<dbReference type="Pfam" id="PF18963">
    <property type="entry name" value="DUF5703"/>
    <property type="match status" value="1"/>
</dbReference>
<dbReference type="STRING" id="1122622.GCA_000421185_02051"/>
<name>A0A285VK58_9MICO</name>
<keyword evidence="2" id="KW-1185">Reference proteome</keyword>
<evidence type="ECO:0000313" key="1">
    <source>
        <dbReference type="EMBL" id="SOC54470.1"/>
    </source>
</evidence>